<evidence type="ECO:0000313" key="4">
    <source>
        <dbReference type="Proteomes" id="UP001470230"/>
    </source>
</evidence>
<proteinExistence type="predicted"/>
<dbReference type="Proteomes" id="UP001470230">
    <property type="component" value="Unassembled WGS sequence"/>
</dbReference>
<dbReference type="EMBL" id="JAPFFF010000050">
    <property type="protein sequence ID" value="KAK8839805.1"/>
    <property type="molecule type" value="Genomic_DNA"/>
</dbReference>
<feature type="region of interest" description="Disordered" evidence="2">
    <location>
        <begin position="285"/>
        <end position="320"/>
    </location>
</feature>
<sequence>MNPILSIIHYLFDKNSIENDDNTINSFFDNGLAFAQFVEISFQKKIPKIYRNPDTDYKRKRNNELAYEFVLKKNSEIEKFSPSFNTEQEKIKLLTLILTKQCFKIDYQDIFIKINMIFFNIDIKYDSLDDMVNLKCLFNLVNVLTENENEPDIETVDFELITKIFNIKNIPLVIDESSLSSGNRFVFFIQIQIIFDIYSSQVEEKINFSKEVFQEYENLQINEFKRKSSTDVHTDPSTSFDPQPEESRKNINQNKPQKINPMAKIQNKQKLTDDDLEELIAMAGRELNQEKKGGSPKKQVQEKKTKSPKNQPKSFKIDPENIDDFTDYLKEEGIIGDDNPNYNLKDQIDNSEINDGFDQLTNFNFNNNDSNSAAVAIVKEWGIDLNQPNKKKKSEVDKMIEEAQRQDDEMKRQKAENERLLQMEKIIKSDSQFNFDNDSLNDEALVKTINEIAKEEKLHFQILKQLNDQDYLPRFVRIFFNKEDYPNDYDTLTKIIEDDAKHYDKIDDILKFLATKDPIFNLLVFDFKRMKNYDSSIFTFCKNVLDCFFLTKNKKELLEMTSKIVFINEQKIGKVEKIKNDLDFEKNLLFNWETYCKLVYFAYNKNLNDFNDDKIKNIKYYFKSKDIPMIIDERYFNDLPCIELSIFYYQIQFIFDVIKREIKLNSLEKGDTYNKADLDVAKKCQEERYNQFTIYQESNFAGGFSLKKKKSKKKIEKVIKNDRENIQKPQKFLERVSKSSDVEDDDIENLDLSPDSYWDRIDNDESYAFENGVLFRLKKRRESLKSWNHIVSNYTKYITPNKTTKALFDSAPKSKQKSKLYKFFYYDEDDEKWKKNQASCDQFCRENRASSWKAKLSVVLFFNSSEDDLISINSRLISSSFPVLDDNQIYVYGICEKPLSGLKFELTSEKNDLIKPLFLLLHVPDSKKDLKDLKNIIYKIYYFLSMTCDIEIAVFNGEHYHEQLETLKEVNNLKVSYFDAYGSTSIQQDLDDLDLNPQAQKFFTSSLQFLDDKCESSDGDEDDSVKEQEFTTSVNTSSNDIFSKLSPANFKKETKYIILVNDDRIHDDFSVKDDGNTLFEYIIGQVQQDFCIVNFINVNDSLTYRDFLTSLQTFATTSNSDYNQVFDNFNNIEATEICRKYISIKSQSDYTSKLEKAISNRFNQLKQIERNKNLSNYEVMSKLKNELTLTYPSIDYDYKCISLKLIDKLNDKTNKDTGEDSFKELKKSSENYIGYLEKWIKSADFWPPEKKDYIKKSYNNFLKNELFDILNFFYPKTELMKEIAAKQNELATLIKSGIVKIDKLFDDFDKYVSENSTQKIVSLDETMKKATNYMIRETENVREIKVLVETGDLESQIPTDF</sequence>
<keyword evidence="4" id="KW-1185">Reference proteome</keyword>
<evidence type="ECO:0000256" key="1">
    <source>
        <dbReference type="SAM" id="Coils"/>
    </source>
</evidence>
<name>A0ABR2H0Z5_9EUKA</name>
<accession>A0ABR2H0Z5</accession>
<evidence type="ECO:0000313" key="3">
    <source>
        <dbReference type="EMBL" id="KAK8839805.1"/>
    </source>
</evidence>
<gene>
    <name evidence="3" type="ORF">M9Y10_031513</name>
</gene>
<reference evidence="3 4" key="1">
    <citation type="submission" date="2024-04" db="EMBL/GenBank/DDBJ databases">
        <title>Tritrichomonas musculus Genome.</title>
        <authorList>
            <person name="Alves-Ferreira E."/>
            <person name="Grigg M."/>
            <person name="Lorenzi H."/>
            <person name="Galac M."/>
        </authorList>
    </citation>
    <scope>NUCLEOTIDE SEQUENCE [LARGE SCALE GENOMIC DNA]</scope>
    <source>
        <strain evidence="3 4">EAF2021</strain>
    </source>
</reference>
<protein>
    <submittedName>
        <fullName evidence="3">Uncharacterized protein</fullName>
    </submittedName>
</protein>
<evidence type="ECO:0000256" key="2">
    <source>
        <dbReference type="SAM" id="MobiDB-lite"/>
    </source>
</evidence>
<organism evidence="3 4">
    <name type="scientific">Tritrichomonas musculus</name>
    <dbReference type="NCBI Taxonomy" id="1915356"/>
    <lineage>
        <taxon>Eukaryota</taxon>
        <taxon>Metamonada</taxon>
        <taxon>Parabasalia</taxon>
        <taxon>Tritrichomonadida</taxon>
        <taxon>Tritrichomonadidae</taxon>
        <taxon>Tritrichomonas</taxon>
    </lineage>
</organism>
<feature type="compositionally biased region" description="Basic and acidic residues" evidence="2">
    <location>
        <begin position="287"/>
        <end position="305"/>
    </location>
</feature>
<keyword evidence="1" id="KW-0175">Coiled coil</keyword>
<feature type="region of interest" description="Disordered" evidence="2">
    <location>
        <begin position="227"/>
        <end position="271"/>
    </location>
</feature>
<feature type="compositionally biased region" description="Low complexity" evidence="2">
    <location>
        <begin position="250"/>
        <end position="261"/>
    </location>
</feature>
<comment type="caution">
    <text evidence="3">The sequence shown here is derived from an EMBL/GenBank/DDBJ whole genome shotgun (WGS) entry which is preliminary data.</text>
</comment>
<feature type="coiled-coil region" evidence="1">
    <location>
        <begin position="389"/>
        <end position="423"/>
    </location>
</feature>